<protein>
    <submittedName>
        <fullName evidence="9">ABC transporter permease subunit</fullName>
    </submittedName>
</protein>
<evidence type="ECO:0000313" key="10">
    <source>
        <dbReference type="Proteomes" id="UP000319255"/>
    </source>
</evidence>
<evidence type="ECO:0000259" key="8">
    <source>
        <dbReference type="PROSITE" id="PS50928"/>
    </source>
</evidence>
<dbReference type="PANTHER" id="PTHR30151">
    <property type="entry name" value="ALKANE SULFONATE ABC TRANSPORTER-RELATED, MEMBRANE SUBUNIT"/>
    <property type="match status" value="1"/>
</dbReference>
<dbReference type="Gene3D" id="1.10.3720.10">
    <property type="entry name" value="MetI-like"/>
    <property type="match status" value="1"/>
</dbReference>
<feature type="transmembrane region" description="Helical" evidence="7">
    <location>
        <begin position="100"/>
        <end position="119"/>
    </location>
</feature>
<feature type="transmembrane region" description="Helical" evidence="7">
    <location>
        <begin position="254"/>
        <end position="272"/>
    </location>
</feature>
<organism evidence="9 10">
    <name type="scientific">Amaricoccus solimangrovi</name>
    <dbReference type="NCBI Taxonomy" id="2589815"/>
    <lineage>
        <taxon>Bacteria</taxon>
        <taxon>Pseudomonadati</taxon>
        <taxon>Pseudomonadota</taxon>
        <taxon>Alphaproteobacteria</taxon>
        <taxon>Rhodobacterales</taxon>
        <taxon>Paracoccaceae</taxon>
        <taxon>Amaricoccus</taxon>
    </lineage>
</organism>
<evidence type="ECO:0000256" key="2">
    <source>
        <dbReference type="ARBA" id="ARBA00022448"/>
    </source>
</evidence>
<evidence type="ECO:0000256" key="3">
    <source>
        <dbReference type="ARBA" id="ARBA00022475"/>
    </source>
</evidence>
<keyword evidence="6 7" id="KW-0472">Membrane</keyword>
<evidence type="ECO:0000256" key="6">
    <source>
        <dbReference type="ARBA" id="ARBA00023136"/>
    </source>
</evidence>
<dbReference type="InterPro" id="IPR000515">
    <property type="entry name" value="MetI-like"/>
</dbReference>
<dbReference type="InterPro" id="IPR035906">
    <property type="entry name" value="MetI-like_sf"/>
</dbReference>
<keyword evidence="5 7" id="KW-1133">Transmembrane helix</keyword>
<feature type="domain" description="ABC transmembrane type-1" evidence="8">
    <location>
        <begin position="92"/>
        <end position="272"/>
    </location>
</feature>
<dbReference type="CDD" id="cd06261">
    <property type="entry name" value="TM_PBP2"/>
    <property type="match status" value="1"/>
</dbReference>
<dbReference type="SUPFAM" id="SSF161098">
    <property type="entry name" value="MetI-like"/>
    <property type="match status" value="1"/>
</dbReference>
<dbReference type="RefSeq" id="WP_140455667.1">
    <property type="nucleotide sequence ID" value="NZ_VFRP01000025.1"/>
</dbReference>
<dbReference type="PANTHER" id="PTHR30151:SF0">
    <property type="entry name" value="ABC TRANSPORTER PERMEASE PROTEIN MJ0413-RELATED"/>
    <property type="match status" value="1"/>
</dbReference>
<keyword evidence="2 7" id="KW-0813">Transport</keyword>
<gene>
    <name evidence="9" type="ORF">FJM51_18765</name>
</gene>
<proteinExistence type="inferred from homology"/>
<evidence type="ECO:0000256" key="4">
    <source>
        <dbReference type="ARBA" id="ARBA00022692"/>
    </source>
</evidence>
<dbReference type="EMBL" id="VFRP01000025">
    <property type="protein sequence ID" value="TPE48061.1"/>
    <property type="molecule type" value="Genomic_DNA"/>
</dbReference>
<sequence length="289" mass="31446">MGAIRRLGAGLRRDWISAMVVIALIVGWEIAGHMAPRSPLRESPIVPPWEFIFGRALTGLSDYWKIEMWAPVPQLGGAQTLLGAVLALVFHSALTLFRLTVGLVLGGLAGVLLGLALSWSSRVRKLVAPSLHLARMCPLLAMIPLFQFWFGATNWAAIVFVAYGVGVIYLIGTVNAVANVPARYIENARVLGASRLRIHRSIILPAILPELFSSVFLTLGLAWSAVIGAEYIGVESGIGRMVIWSEYFSNTGRMALITLVILAYAMASFALCRKLQERVLAWTPKRPGA</sequence>
<comment type="caution">
    <text evidence="9">The sequence shown here is derived from an EMBL/GenBank/DDBJ whole genome shotgun (WGS) entry which is preliminary data.</text>
</comment>
<reference evidence="9 10" key="1">
    <citation type="submission" date="2019-06" db="EMBL/GenBank/DDBJ databases">
        <title>A novel bacterium of genus Amaricoccus, isolated from marine sediment.</title>
        <authorList>
            <person name="Huang H."/>
            <person name="Mo K."/>
            <person name="Hu Y."/>
        </authorList>
    </citation>
    <scope>NUCLEOTIDE SEQUENCE [LARGE SCALE GENOMIC DNA]</scope>
    <source>
        <strain evidence="9 10">HB172011</strain>
    </source>
</reference>
<accession>A0A501WM22</accession>
<comment type="similarity">
    <text evidence="7">Belongs to the binding-protein-dependent transport system permease family.</text>
</comment>
<comment type="subcellular location">
    <subcellularLocation>
        <location evidence="1 7">Cell membrane</location>
        <topology evidence="1 7">Multi-pass membrane protein</topology>
    </subcellularLocation>
</comment>
<keyword evidence="10" id="KW-1185">Reference proteome</keyword>
<keyword evidence="3" id="KW-1003">Cell membrane</keyword>
<dbReference type="Proteomes" id="UP000319255">
    <property type="component" value="Unassembled WGS sequence"/>
</dbReference>
<dbReference type="PROSITE" id="PS50928">
    <property type="entry name" value="ABC_TM1"/>
    <property type="match status" value="1"/>
</dbReference>
<name>A0A501WM22_9RHOB</name>
<evidence type="ECO:0000313" key="9">
    <source>
        <dbReference type="EMBL" id="TPE48061.1"/>
    </source>
</evidence>
<dbReference type="GO" id="GO:0005886">
    <property type="term" value="C:plasma membrane"/>
    <property type="evidence" value="ECO:0007669"/>
    <property type="project" value="UniProtKB-SubCell"/>
</dbReference>
<dbReference type="GO" id="GO:0055085">
    <property type="term" value="P:transmembrane transport"/>
    <property type="evidence" value="ECO:0007669"/>
    <property type="project" value="InterPro"/>
</dbReference>
<feature type="transmembrane region" description="Helical" evidence="7">
    <location>
        <begin position="15"/>
        <end position="31"/>
    </location>
</feature>
<feature type="transmembrane region" description="Helical" evidence="7">
    <location>
        <begin position="156"/>
        <end position="180"/>
    </location>
</feature>
<feature type="transmembrane region" description="Helical" evidence="7">
    <location>
        <begin position="201"/>
        <end position="234"/>
    </location>
</feature>
<dbReference type="Pfam" id="PF00528">
    <property type="entry name" value="BPD_transp_1"/>
    <property type="match status" value="1"/>
</dbReference>
<dbReference type="AlphaFoldDB" id="A0A501WM22"/>
<feature type="transmembrane region" description="Helical" evidence="7">
    <location>
        <begin position="131"/>
        <end position="150"/>
    </location>
</feature>
<evidence type="ECO:0000256" key="1">
    <source>
        <dbReference type="ARBA" id="ARBA00004651"/>
    </source>
</evidence>
<evidence type="ECO:0000256" key="5">
    <source>
        <dbReference type="ARBA" id="ARBA00022989"/>
    </source>
</evidence>
<dbReference type="OrthoDB" id="7856646at2"/>
<keyword evidence="4 7" id="KW-0812">Transmembrane</keyword>
<evidence type="ECO:0000256" key="7">
    <source>
        <dbReference type="RuleBase" id="RU363032"/>
    </source>
</evidence>